<dbReference type="GO" id="GO:0009253">
    <property type="term" value="P:peptidoglycan catabolic process"/>
    <property type="evidence" value="ECO:0007669"/>
    <property type="project" value="InterPro"/>
</dbReference>
<dbReference type="GO" id="GO:0016020">
    <property type="term" value="C:membrane"/>
    <property type="evidence" value="ECO:0007669"/>
    <property type="project" value="TreeGrafter"/>
</dbReference>
<keyword evidence="3" id="KW-0378">Hydrolase</keyword>
<gene>
    <name evidence="3" type="primary">pdaA_3</name>
    <name evidence="3" type="ORF">ERS852572_02434</name>
</gene>
<organism evidence="3 4">
    <name type="scientific">Roseburia intestinalis</name>
    <dbReference type="NCBI Taxonomy" id="166486"/>
    <lineage>
        <taxon>Bacteria</taxon>
        <taxon>Bacillati</taxon>
        <taxon>Bacillota</taxon>
        <taxon>Clostridia</taxon>
        <taxon>Lachnospirales</taxon>
        <taxon>Lachnospiraceae</taxon>
        <taxon>Roseburia</taxon>
    </lineage>
</organism>
<dbReference type="EMBL" id="CYXZ01000018">
    <property type="protein sequence ID" value="CUN20300.1"/>
    <property type="molecule type" value="Genomic_DNA"/>
</dbReference>
<reference evidence="3 4" key="1">
    <citation type="submission" date="2015-09" db="EMBL/GenBank/DDBJ databases">
        <authorList>
            <consortium name="Pathogen Informatics"/>
        </authorList>
    </citation>
    <scope>NUCLEOTIDE SEQUENCE [LARGE SCALE GENOMIC DNA]</scope>
    <source>
        <strain evidence="3 4">2789STDY5834960</strain>
    </source>
</reference>
<dbReference type="SMART" id="SM00646">
    <property type="entry name" value="Ami_3"/>
    <property type="match status" value="1"/>
</dbReference>
<dbReference type="CDD" id="cd10948">
    <property type="entry name" value="CE4_BsPdaA_like"/>
    <property type="match status" value="1"/>
</dbReference>
<dbReference type="PROSITE" id="PS51677">
    <property type="entry name" value="NODB"/>
    <property type="match status" value="1"/>
</dbReference>
<evidence type="ECO:0000256" key="1">
    <source>
        <dbReference type="SAM" id="MobiDB-lite"/>
    </source>
</evidence>
<dbReference type="CDD" id="cd02696">
    <property type="entry name" value="MurNAc-LAA"/>
    <property type="match status" value="1"/>
</dbReference>
<evidence type="ECO:0000313" key="4">
    <source>
        <dbReference type="Proteomes" id="UP000095350"/>
    </source>
</evidence>
<dbReference type="AlphaFoldDB" id="A0A173V106"/>
<dbReference type="GO" id="GO:0008745">
    <property type="term" value="F:N-acetylmuramoyl-L-alanine amidase activity"/>
    <property type="evidence" value="ECO:0007669"/>
    <property type="project" value="InterPro"/>
</dbReference>
<dbReference type="STRING" id="166486.ERS852572_02434"/>
<dbReference type="InterPro" id="IPR002509">
    <property type="entry name" value="NODB_dom"/>
</dbReference>
<dbReference type="Gene3D" id="3.40.630.40">
    <property type="entry name" value="Zn-dependent exopeptidases"/>
    <property type="match status" value="1"/>
</dbReference>
<sequence>MNAEKRRKKRLRNLVCIVYCSLQLLIVLALFQGMGSLLHKLIPAGIDLSQIEGKIVAVDDEQENMETIDENKLIVCLDAGHGGKDNGSDYRLRYEKNDNLKITQAVAAYLADKEDVQVIMTRSDDTFLSLEERTTFANQNNADYFVSLHRNTGEGNGVETWIRSDADDKAQALAQNIMDNLDAAGISRNRGVKKGTQKSESKDYYVNLHTNMPACIVELGFMNSPTDNQLFDANVENYAKAIGDAVLKTYEAYGKDGADATESVEDVPGTEEQISTETGEGTTGQVLQNTQIENVSSLDATSHDWGLGSHTDDENRPLDAVNAQETYGKYNAYFIGDDTKDIYLTFDEGYEYGQTESILNTLKEKGVSATFFVTEPYAKDNPDLVRRMIDEGHVLGNHSVTHPSAGMPSLSLDKQENEVTENHAYIKENFGYDMYLFRYPTGRFSEQSLALLNNCNYKSIFWSFAYLDYDVNNQPDHASSLQKMKDKLHPGAIYLLHAESETNAAVLGDFIDAVRAAGYGFKNF</sequence>
<dbReference type="Proteomes" id="UP000095350">
    <property type="component" value="Unassembled WGS sequence"/>
</dbReference>
<dbReference type="Pfam" id="PF01522">
    <property type="entry name" value="Polysacc_deac_1"/>
    <property type="match status" value="1"/>
</dbReference>
<dbReference type="PaxDb" id="166486-ERS852572_02434"/>
<dbReference type="InterPro" id="IPR011330">
    <property type="entry name" value="Glyco_hydro/deAcase_b/a-brl"/>
</dbReference>
<dbReference type="InterPro" id="IPR002508">
    <property type="entry name" value="MurNAc-LAA_cat"/>
</dbReference>
<protein>
    <submittedName>
        <fullName evidence="3">Probable polysaccharide deacetylase pdaA</fullName>
        <ecNumber evidence="3">3.-.-.-</ecNumber>
    </submittedName>
</protein>
<proteinExistence type="predicted"/>
<feature type="compositionally biased region" description="Polar residues" evidence="1">
    <location>
        <begin position="272"/>
        <end position="282"/>
    </location>
</feature>
<accession>A0A173V106</accession>
<evidence type="ECO:0000313" key="3">
    <source>
        <dbReference type="EMBL" id="CUN20300.1"/>
    </source>
</evidence>
<feature type="domain" description="NodB homology" evidence="2">
    <location>
        <begin position="340"/>
        <end position="522"/>
    </location>
</feature>
<feature type="region of interest" description="Disordered" evidence="1">
    <location>
        <begin position="259"/>
        <end position="282"/>
    </location>
</feature>
<dbReference type="InterPro" id="IPR050248">
    <property type="entry name" value="Polysacc_deacetylase_ArnD"/>
</dbReference>
<dbReference type="InterPro" id="IPR014235">
    <property type="entry name" value="Spore_PdaA"/>
</dbReference>
<name>A0A173V106_9FIRM</name>
<dbReference type="SUPFAM" id="SSF88713">
    <property type="entry name" value="Glycoside hydrolase/deacetylase"/>
    <property type="match status" value="1"/>
</dbReference>
<evidence type="ECO:0000259" key="2">
    <source>
        <dbReference type="PROSITE" id="PS51677"/>
    </source>
</evidence>
<dbReference type="Pfam" id="PF01520">
    <property type="entry name" value="Amidase_3"/>
    <property type="match status" value="1"/>
</dbReference>
<dbReference type="PANTHER" id="PTHR10587:SF78">
    <property type="entry name" value="PEPTIDOGLYCAN-N-ACETYLMURAMIC ACID DEACETYLASE PDAA"/>
    <property type="match status" value="1"/>
</dbReference>
<dbReference type="EC" id="3.-.-.-" evidence="3"/>
<dbReference type="GO" id="GO:0005975">
    <property type="term" value="P:carbohydrate metabolic process"/>
    <property type="evidence" value="ECO:0007669"/>
    <property type="project" value="InterPro"/>
</dbReference>
<dbReference type="SUPFAM" id="SSF53187">
    <property type="entry name" value="Zn-dependent exopeptidases"/>
    <property type="match status" value="1"/>
</dbReference>
<dbReference type="Gene3D" id="3.20.20.370">
    <property type="entry name" value="Glycoside hydrolase/deacetylase"/>
    <property type="match status" value="1"/>
</dbReference>
<dbReference type="PANTHER" id="PTHR10587">
    <property type="entry name" value="GLYCOSYL TRANSFERASE-RELATED"/>
    <property type="match status" value="1"/>
</dbReference>